<organism evidence="1 2">
    <name type="scientific">Desulfonema ishimotonii</name>
    <dbReference type="NCBI Taxonomy" id="45657"/>
    <lineage>
        <taxon>Bacteria</taxon>
        <taxon>Pseudomonadati</taxon>
        <taxon>Thermodesulfobacteriota</taxon>
        <taxon>Desulfobacteria</taxon>
        <taxon>Desulfobacterales</taxon>
        <taxon>Desulfococcaceae</taxon>
        <taxon>Desulfonema</taxon>
    </lineage>
</organism>
<dbReference type="EMBL" id="BEXT01000001">
    <property type="protein sequence ID" value="GBC60965.1"/>
    <property type="molecule type" value="Genomic_DNA"/>
</dbReference>
<gene>
    <name evidence="1" type="ORF">DENIS_1925</name>
</gene>
<protein>
    <submittedName>
        <fullName evidence="1">Uncharacterized protein</fullName>
    </submittedName>
</protein>
<dbReference type="AlphaFoldDB" id="A0A401FVH6"/>
<evidence type="ECO:0000313" key="1">
    <source>
        <dbReference type="EMBL" id="GBC60965.1"/>
    </source>
</evidence>
<sequence>MEILIIISFFVTMPLILGFLARRSGFRKTETTPGSMGPVLFFYKWGSVRIGAARYGRNVRITAYKKFIHLRLMRLFGGGEILLPMKNAKFSFSRGLYGEVVDIEIGEKTYGFGRDVAKMVRKHYYQPDSETP</sequence>
<keyword evidence="2" id="KW-1185">Reference proteome</keyword>
<reference evidence="2" key="2">
    <citation type="submission" date="2019-01" db="EMBL/GenBank/DDBJ databases">
        <title>Genome sequence of Desulfonema ishimotonii strain Tokyo 01.</title>
        <authorList>
            <person name="Fukui M."/>
        </authorList>
    </citation>
    <scope>NUCLEOTIDE SEQUENCE [LARGE SCALE GENOMIC DNA]</scope>
    <source>
        <strain evidence="2">Tokyo 01</strain>
    </source>
</reference>
<accession>A0A401FVH6</accession>
<name>A0A401FVH6_9BACT</name>
<dbReference type="OrthoDB" id="9553411at2"/>
<reference evidence="2" key="1">
    <citation type="submission" date="2017-11" db="EMBL/GenBank/DDBJ databases">
        <authorList>
            <person name="Watanabe M."/>
            <person name="Kojima H."/>
        </authorList>
    </citation>
    <scope>NUCLEOTIDE SEQUENCE [LARGE SCALE GENOMIC DNA]</scope>
    <source>
        <strain evidence="2">Tokyo 01</strain>
    </source>
</reference>
<dbReference type="RefSeq" id="WP_124328313.1">
    <property type="nucleotide sequence ID" value="NZ_BEXT01000001.1"/>
</dbReference>
<proteinExistence type="predicted"/>
<evidence type="ECO:0000313" key="2">
    <source>
        <dbReference type="Proteomes" id="UP000288096"/>
    </source>
</evidence>
<comment type="caution">
    <text evidence="1">The sequence shown here is derived from an EMBL/GenBank/DDBJ whole genome shotgun (WGS) entry which is preliminary data.</text>
</comment>
<dbReference type="Proteomes" id="UP000288096">
    <property type="component" value="Unassembled WGS sequence"/>
</dbReference>